<dbReference type="AlphaFoldDB" id="A0A162KBJ4"/>
<dbReference type="PROSITE" id="PS50850">
    <property type="entry name" value="MFS"/>
    <property type="match status" value="1"/>
</dbReference>
<evidence type="ECO:0000256" key="3">
    <source>
        <dbReference type="ARBA" id="ARBA00022989"/>
    </source>
</evidence>
<sequence length="455" mass="48496">MLIVFRALQGIGGGSILTTVQTIVSDVVTLEQRGAWEGILGAVVSVANAIGPLVGGVFTEKASWRWCFYVNIPLISVSIGVALFGLPLKHVAGDIRRKLGQIDYTGSFLLLMASVLILLPVSWGGSLYAWNSAGVLAPLVLGVACLVPFVYVEMNVAVLPVLPLHIFKDRTVFGILFGTFFTGFAFYIGLYYLPQFYQVVRSATPIKSGLLILPLVVSQTSTSLVTGVLVSKTGKYVLPMVVGYFAWTVGCGLLSLVSPTISDGHMIGFQLLCGIGAGSTFMTGIIAMQASLPRNQMSVATGARNFLRLLGGTIGLAVAAAILNNSIKNELSAVLPESALNVVISDPTQIRSPSLGLTPSEQTAALLAYITTFCVNQKTLKREDDERLKAEAKVWIKKRGGVSVGAWRNDRDKSQGESRAVELTNTPARGILQSEGEPAASAISDMQEQPNQDKS</sequence>
<feature type="transmembrane region" description="Helical" evidence="6">
    <location>
        <begin position="68"/>
        <end position="88"/>
    </location>
</feature>
<dbReference type="EMBL" id="AZHD01000003">
    <property type="protein sequence ID" value="OAA65648.1"/>
    <property type="molecule type" value="Genomic_DNA"/>
</dbReference>
<dbReference type="GO" id="GO:0005886">
    <property type="term" value="C:plasma membrane"/>
    <property type="evidence" value="ECO:0007669"/>
    <property type="project" value="TreeGrafter"/>
</dbReference>
<feature type="compositionally biased region" description="Basic and acidic residues" evidence="5">
    <location>
        <begin position="408"/>
        <end position="420"/>
    </location>
</feature>
<comment type="subcellular location">
    <subcellularLocation>
        <location evidence="1">Membrane</location>
        <topology evidence="1">Multi-pass membrane protein</topology>
    </subcellularLocation>
</comment>
<evidence type="ECO:0000256" key="2">
    <source>
        <dbReference type="ARBA" id="ARBA00022692"/>
    </source>
</evidence>
<dbReference type="Gene3D" id="1.20.1250.20">
    <property type="entry name" value="MFS general substrate transporter like domains"/>
    <property type="match status" value="1"/>
</dbReference>
<reference evidence="8 9" key="1">
    <citation type="journal article" date="2016" name="Genome Biol. Evol.">
        <title>Divergent and convergent evolution of fungal pathogenicity.</title>
        <authorList>
            <person name="Shang Y."/>
            <person name="Xiao G."/>
            <person name="Zheng P."/>
            <person name="Cen K."/>
            <person name="Zhan S."/>
            <person name="Wang C."/>
        </authorList>
    </citation>
    <scope>NUCLEOTIDE SEQUENCE [LARGE SCALE GENOMIC DNA]</scope>
    <source>
        <strain evidence="8 9">RCEF 264</strain>
    </source>
</reference>
<feature type="transmembrane region" description="Helical" evidence="6">
    <location>
        <begin position="306"/>
        <end position="323"/>
    </location>
</feature>
<dbReference type="GO" id="GO:0022857">
    <property type="term" value="F:transmembrane transporter activity"/>
    <property type="evidence" value="ECO:0007669"/>
    <property type="project" value="InterPro"/>
</dbReference>
<evidence type="ECO:0000256" key="1">
    <source>
        <dbReference type="ARBA" id="ARBA00004141"/>
    </source>
</evidence>
<evidence type="ECO:0000256" key="4">
    <source>
        <dbReference type="ARBA" id="ARBA00023136"/>
    </source>
</evidence>
<keyword evidence="2 6" id="KW-0812">Transmembrane</keyword>
<feature type="transmembrane region" description="Helical" evidence="6">
    <location>
        <begin position="171"/>
        <end position="190"/>
    </location>
</feature>
<comment type="caution">
    <text evidence="8">The sequence shown here is derived from an EMBL/GenBank/DDBJ whole genome shotgun (WGS) entry which is preliminary data.</text>
</comment>
<dbReference type="PANTHER" id="PTHR23501:SF189">
    <property type="entry name" value="DRUG TRANSPORTER, PUTATIVE (AFU_ORTHOLOGUE AFUA_4G03920)-RELATED"/>
    <property type="match status" value="1"/>
</dbReference>
<dbReference type="Pfam" id="PF07690">
    <property type="entry name" value="MFS_1"/>
    <property type="match status" value="1"/>
</dbReference>
<evidence type="ECO:0000256" key="5">
    <source>
        <dbReference type="SAM" id="MobiDB-lite"/>
    </source>
</evidence>
<feature type="domain" description="Major facilitator superfamily (MFS) profile" evidence="7">
    <location>
        <begin position="1"/>
        <end position="380"/>
    </location>
</feature>
<dbReference type="PANTHER" id="PTHR23501">
    <property type="entry name" value="MAJOR FACILITATOR SUPERFAMILY"/>
    <property type="match status" value="1"/>
</dbReference>
<evidence type="ECO:0000313" key="9">
    <source>
        <dbReference type="Proteomes" id="UP000076874"/>
    </source>
</evidence>
<dbReference type="InterPro" id="IPR020846">
    <property type="entry name" value="MFS_dom"/>
</dbReference>
<proteinExistence type="predicted"/>
<feature type="transmembrane region" description="Helical" evidence="6">
    <location>
        <begin position="267"/>
        <end position="286"/>
    </location>
</feature>
<dbReference type="PRINTS" id="PR01036">
    <property type="entry name" value="TCRTETB"/>
</dbReference>
<feature type="region of interest" description="Disordered" evidence="5">
    <location>
        <begin position="406"/>
        <end position="455"/>
    </location>
</feature>
<dbReference type="OrthoDB" id="6770063at2759"/>
<dbReference type="InterPro" id="IPR011701">
    <property type="entry name" value="MFS"/>
</dbReference>
<accession>A0A162KBJ4</accession>
<name>A0A162KBJ4_9HYPO</name>
<gene>
    <name evidence="8" type="ORF">SPI_02435</name>
</gene>
<dbReference type="Proteomes" id="UP000076874">
    <property type="component" value="Unassembled WGS sequence"/>
</dbReference>
<keyword evidence="9" id="KW-1185">Reference proteome</keyword>
<feature type="transmembrane region" description="Helical" evidence="6">
    <location>
        <begin position="210"/>
        <end position="230"/>
    </location>
</feature>
<evidence type="ECO:0000259" key="7">
    <source>
        <dbReference type="PROSITE" id="PS50850"/>
    </source>
</evidence>
<evidence type="ECO:0000313" key="8">
    <source>
        <dbReference type="EMBL" id="OAA65648.1"/>
    </source>
</evidence>
<feature type="compositionally biased region" description="Polar residues" evidence="5">
    <location>
        <begin position="444"/>
        <end position="455"/>
    </location>
</feature>
<protein>
    <submittedName>
        <fullName evidence="8">Efflux pump antibiotic resistance protein</fullName>
    </submittedName>
</protein>
<dbReference type="Gene3D" id="1.20.1720.10">
    <property type="entry name" value="Multidrug resistance protein D"/>
    <property type="match status" value="1"/>
</dbReference>
<feature type="transmembrane region" description="Helical" evidence="6">
    <location>
        <begin position="136"/>
        <end position="159"/>
    </location>
</feature>
<feature type="transmembrane region" description="Helical" evidence="6">
    <location>
        <begin position="237"/>
        <end position="261"/>
    </location>
</feature>
<feature type="transmembrane region" description="Helical" evidence="6">
    <location>
        <begin position="108"/>
        <end position="130"/>
    </location>
</feature>
<evidence type="ECO:0000256" key="6">
    <source>
        <dbReference type="SAM" id="Phobius"/>
    </source>
</evidence>
<keyword evidence="3 6" id="KW-1133">Transmembrane helix</keyword>
<keyword evidence="4 6" id="KW-0472">Membrane</keyword>
<dbReference type="SUPFAM" id="SSF103473">
    <property type="entry name" value="MFS general substrate transporter"/>
    <property type="match status" value="1"/>
</dbReference>
<dbReference type="InterPro" id="IPR036259">
    <property type="entry name" value="MFS_trans_sf"/>
</dbReference>
<organism evidence="8 9">
    <name type="scientific">Niveomyces insectorum RCEF 264</name>
    <dbReference type="NCBI Taxonomy" id="1081102"/>
    <lineage>
        <taxon>Eukaryota</taxon>
        <taxon>Fungi</taxon>
        <taxon>Dikarya</taxon>
        <taxon>Ascomycota</taxon>
        <taxon>Pezizomycotina</taxon>
        <taxon>Sordariomycetes</taxon>
        <taxon>Hypocreomycetidae</taxon>
        <taxon>Hypocreales</taxon>
        <taxon>Cordycipitaceae</taxon>
        <taxon>Niveomyces</taxon>
    </lineage>
</organism>